<dbReference type="PANTHER" id="PTHR30203:SF32">
    <property type="entry name" value="CATION EFFLUX SYSTEM PROTEIN CUSC"/>
    <property type="match status" value="1"/>
</dbReference>
<protein>
    <submittedName>
        <fullName evidence="3">Efflux transporter outer membrane subunit</fullName>
    </submittedName>
</protein>
<dbReference type="RefSeq" id="WP_369314795.1">
    <property type="nucleotide sequence ID" value="NZ_JBEHZE010000002.1"/>
</dbReference>
<dbReference type="SUPFAM" id="SSF56954">
    <property type="entry name" value="Outer membrane efflux proteins (OEP)"/>
    <property type="match status" value="1"/>
</dbReference>
<dbReference type="Gene3D" id="2.20.200.10">
    <property type="entry name" value="Outer membrane efflux proteins (OEP)"/>
    <property type="match status" value="1"/>
</dbReference>
<sequence>MSTSFNAGLGLLSMFIASGCATMAPEYNRPENVVSDSVSYSDAEDAKVNRLYDWEAVFPDPTLQLLIRTALENNRDVRIAALNVERARATYQIQRSDSLPSIAANGGYTRQSIGENASSNGISSTTGSSIDIEQFSANAGVSAYELDLFGRVRSLNRQALNTYLSTDEARKSAEILLVSEVANAYLQLIADQELLSIAIDTAISQQDSLDLTNLRVENGIGTDLDVQRATTSIERAKADVAILEAQTARDINALQLLLGVSSLPELKTDRKIDQLEIARVIPAGVNSEVLLNRPDVLAAENRLIAANANIGAARAAFFPRILLTANAGSATADLSDLFSGGTGVWSFAPTVSLPIFTGGRNRAQLKGAKIDRDIAVSEYEKSVQTAFREVADALATRNTIDARISATEKLASAASSTFALSEDRFENGIDDYLAVLDAQRADYAARQELVAVQLAEAVNVIEIFRALGGPVQHATLTN</sequence>
<evidence type="ECO:0000256" key="2">
    <source>
        <dbReference type="RuleBase" id="RU362097"/>
    </source>
</evidence>
<name>A0ABV3Z7F8_9PROT</name>
<dbReference type="NCBIfam" id="TIGR01845">
    <property type="entry name" value="outer_NodT"/>
    <property type="match status" value="1"/>
</dbReference>
<keyword evidence="2" id="KW-0812">Transmembrane</keyword>
<evidence type="ECO:0000313" key="3">
    <source>
        <dbReference type="EMBL" id="MEX6634755.1"/>
    </source>
</evidence>
<dbReference type="Gene3D" id="1.20.1600.10">
    <property type="entry name" value="Outer membrane efflux proteins (OEP)"/>
    <property type="match status" value="1"/>
</dbReference>
<dbReference type="PANTHER" id="PTHR30203">
    <property type="entry name" value="OUTER MEMBRANE CATION EFFLUX PROTEIN"/>
    <property type="match status" value="1"/>
</dbReference>
<accession>A0ABV3Z7F8</accession>
<reference evidence="3 4" key="1">
    <citation type="submission" date="2024-05" db="EMBL/GenBank/DDBJ databases">
        <title>Three bacterial strains, DH-69, EH-24, and ECK-19 isolated from coastal sediments.</title>
        <authorList>
            <person name="Ye Y.-Q."/>
            <person name="Du Z.-J."/>
        </authorList>
    </citation>
    <scope>NUCLEOTIDE SEQUENCE [LARGE SCALE GENOMIC DNA]</scope>
    <source>
        <strain evidence="3 4">ECK-19</strain>
    </source>
</reference>
<keyword evidence="2" id="KW-0472">Membrane</keyword>
<dbReference type="Proteomes" id="UP001560685">
    <property type="component" value="Unassembled WGS sequence"/>
</dbReference>
<evidence type="ECO:0000256" key="1">
    <source>
        <dbReference type="ARBA" id="ARBA00007613"/>
    </source>
</evidence>
<dbReference type="Pfam" id="PF02321">
    <property type="entry name" value="OEP"/>
    <property type="match status" value="2"/>
</dbReference>
<keyword evidence="4" id="KW-1185">Reference proteome</keyword>
<comment type="caution">
    <text evidence="3">The sequence shown here is derived from an EMBL/GenBank/DDBJ whole genome shotgun (WGS) entry which is preliminary data.</text>
</comment>
<dbReference type="InterPro" id="IPR010131">
    <property type="entry name" value="MdtP/NodT-like"/>
</dbReference>
<dbReference type="EMBL" id="JBEHZE010000002">
    <property type="protein sequence ID" value="MEX6634755.1"/>
    <property type="molecule type" value="Genomic_DNA"/>
</dbReference>
<proteinExistence type="inferred from homology"/>
<gene>
    <name evidence="3" type="ORF">ABFZ84_14485</name>
</gene>
<keyword evidence="2" id="KW-0564">Palmitate</keyword>
<comment type="similarity">
    <text evidence="1 2">Belongs to the outer membrane factor (OMF) (TC 1.B.17) family.</text>
</comment>
<evidence type="ECO:0000313" key="4">
    <source>
        <dbReference type="Proteomes" id="UP001560685"/>
    </source>
</evidence>
<organism evidence="3 4">
    <name type="scientific">Hyphococcus lacteus</name>
    <dbReference type="NCBI Taxonomy" id="3143536"/>
    <lineage>
        <taxon>Bacteria</taxon>
        <taxon>Pseudomonadati</taxon>
        <taxon>Pseudomonadota</taxon>
        <taxon>Alphaproteobacteria</taxon>
        <taxon>Parvularculales</taxon>
        <taxon>Parvularculaceae</taxon>
        <taxon>Hyphococcus</taxon>
    </lineage>
</organism>
<keyword evidence="2" id="KW-0449">Lipoprotein</keyword>
<keyword evidence="2" id="KW-1134">Transmembrane beta strand</keyword>
<comment type="subcellular location">
    <subcellularLocation>
        <location evidence="2">Cell membrane</location>
        <topology evidence="2">Lipid-anchor</topology>
    </subcellularLocation>
</comment>
<dbReference type="InterPro" id="IPR003423">
    <property type="entry name" value="OMP_efflux"/>
</dbReference>